<name>A0A699KPT0_TANCI</name>
<feature type="compositionally biased region" description="Polar residues" evidence="2">
    <location>
        <begin position="312"/>
        <end position="323"/>
    </location>
</feature>
<dbReference type="InterPro" id="IPR001878">
    <property type="entry name" value="Znf_CCHC"/>
</dbReference>
<sequence length="337" mass="38016">MRIEQYFLMIDYSLWELILNGDSPVPTRVVEGVLQPVAPTTDEQKLSRKNELKAHGTLLMALPDKHQLKFNSHKDAKTLMEAIEKSQSSSPQLDNKDLKQIDVDDLEEMDLRWQMAMLTIRARRFFQKTCRNLGANGPISIGFDMSKVKCYNCHRKGHFSRECRSPKNSKRNRSYDWSYQVDVEPANYALIAFLSSSSSFDNEHVETSIPTATPKSTSLKPASSGKRRNKKACFVCKSVDHLIKDCDYHAKKMAQPTTRNHAHRVLIQSKPVSITAVRPVSVVVPQIKVTQPRHANPIVTMTNSPIRRHITRSPSLKTSSSPPRVTAVKAPVVSAAQ</sequence>
<dbReference type="SMART" id="SM00343">
    <property type="entry name" value="ZnF_C2HC"/>
    <property type="match status" value="2"/>
</dbReference>
<protein>
    <submittedName>
        <fullName evidence="4">Ribonuclease H-like domain-containing protein</fullName>
    </submittedName>
</protein>
<keyword evidence="1" id="KW-0479">Metal-binding</keyword>
<evidence type="ECO:0000313" key="4">
    <source>
        <dbReference type="EMBL" id="GFB00319.1"/>
    </source>
</evidence>
<feature type="region of interest" description="Disordered" evidence="2">
    <location>
        <begin position="205"/>
        <end position="224"/>
    </location>
</feature>
<dbReference type="InterPro" id="IPR051714">
    <property type="entry name" value="Znf_CCHC_NABP"/>
</dbReference>
<dbReference type="PROSITE" id="PS50158">
    <property type="entry name" value="ZF_CCHC"/>
    <property type="match status" value="1"/>
</dbReference>
<feature type="compositionally biased region" description="Polar residues" evidence="2">
    <location>
        <begin position="208"/>
        <end position="221"/>
    </location>
</feature>
<dbReference type="GO" id="GO:0003676">
    <property type="term" value="F:nucleic acid binding"/>
    <property type="evidence" value="ECO:0007669"/>
    <property type="project" value="InterPro"/>
</dbReference>
<accession>A0A699KPT0</accession>
<evidence type="ECO:0000256" key="2">
    <source>
        <dbReference type="SAM" id="MobiDB-lite"/>
    </source>
</evidence>
<dbReference type="SUPFAM" id="SSF57756">
    <property type="entry name" value="Retrovirus zinc finger-like domains"/>
    <property type="match status" value="1"/>
</dbReference>
<reference evidence="4" key="1">
    <citation type="journal article" date="2019" name="Sci. Rep.">
        <title>Draft genome of Tanacetum cinerariifolium, the natural source of mosquito coil.</title>
        <authorList>
            <person name="Yamashiro T."/>
            <person name="Shiraishi A."/>
            <person name="Satake H."/>
            <person name="Nakayama K."/>
        </authorList>
    </citation>
    <scope>NUCLEOTIDE SEQUENCE</scope>
</reference>
<dbReference type="Gene3D" id="4.10.60.10">
    <property type="entry name" value="Zinc finger, CCHC-type"/>
    <property type="match status" value="1"/>
</dbReference>
<proteinExistence type="predicted"/>
<keyword evidence="1" id="KW-0862">Zinc</keyword>
<evidence type="ECO:0000259" key="3">
    <source>
        <dbReference type="PROSITE" id="PS50158"/>
    </source>
</evidence>
<dbReference type="PANTHER" id="PTHR23002">
    <property type="entry name" value="ZINC FINGER CCHC DOMAIN CONTAINING PROTEIN"/>
    <property type="match status" value="1"/>
</dbReference>
<comment type="caution">
    <text evidence="4">The sequence shown here is derived from an EMBL/GenBank/DDBJ whole genome shotgun (WGS) entry which is preliminary data.</text>
</comment>
<dbReference type="AlphaFoldDB" id="A0A699KPT0"/>
<keyword evidence="1" id="KW-0863">Zinc-finger</keyword>
<feature type="non-terminal residue" evidence="4">
    <location>
        <position position="337"/>
    </location>
</feature>
<evidence type="ECO:0000256" key="1">
    <source>
        <dbReference type="PROSITE-ProRule" id="PRU00047"/>
    </source>
</evidence>
<gene>
    <name evidence="4" type="ORF">Tci_672290</name>
</gene>
<dbReference type="Pfam" id="PF00098">
    <property type="entry name" value="zf-CCHC"/>
    <property type="match status" value="1"/>
</dbReference>
<dbReference type="InterPro" id="IPR036875">
    <property type="entry name" value="Znf_CCHC_sf"/>
</dbReference>
<organism evidence="4">
    <name type="scientific">Tanacetum cinerariifolium</name>
    <name type="common">Dalmatian daisy</name>
    <name type="synonym">Chrysanthemum cinerariifolium</name>
    <dbReference type="NCBI Taxonomy" id="118510"/>
    <lineage>
        <taxon>Eukaryota</taxon>
        <taxon>Viridiplantae</taxon>
        <taxon>Streptophyta</taxon>
        <taxon>Embryophyta</taxon>
        <taxon>Tracheophyta</taxon>
        <taxon>Spermatophyta</taxon>
        <taxon>Magnoliopsida</taxon>
        <taxon>eudicotyledons</taxon>
        <taxon>Gunneridae</taxon>
        <taxon>Pentapetalae</taxon>
        <taxon>asterids</taxon>
        <taxon>campanulids</taxon>
        <taxon>Asterales</taxon>
        <taxon>Asteraceae</taxon>
        <taxon>Asteroideae</taxon>
        <taxon>Anthemideae</taxon>
        <taxon>Anthemidinae</taxon>
        <taxon>Tanacetum</taxon>
    </lineage>
</organism>
<feature type="region of interest" description="Disordered" evidence="2">
    <location>
        <begin position="312"/>
        <end position="337"/>
    </location>
</feature>
<dbReference type="GO" id="GO:0008270">
    <property type="term" value="F:zinc ion binding"/>
    <property type="evidence" value="ECO:0007669"/>
    <property type="project" value="UniProtKB-KW"/>
</dbReference>
<dbReference type="EMBL" id="BKCJ010531363">
    <property type="protein sequence ID" value="GFB00319.1"/>
    <property type="molecule type" value="Genomic_DNA"/>
</dbReference>
<feature type="domain" description="CCHC-type" evidence="3">
    <location>
        <begin position="149"/>
        <end position="165"/>
    </location>
</feature>